<dbReference type="AlphaFoldDB" id="A0A9N9DLR9"/>
<feature type="non-terminal residue" evidence="1">
    <location>
        <position position="1"/>
    </location>
</feature>
<sequence>MSSNLELASSLTSPENTVFYVDGDVSHLTFRPHSLNNLNWNYDDNDTESVELDAESFHKRDLDEMMVQFSGRSVHTIRMKNKHISESFKILSLCEVEYTYTFLPTSRISPSDVKKIDHLSQTGCLILHLVKQLLGIGIDACETVRKNSSEFPKELKVDKNIKLDWNIRS</sequence>
<evidence type="ECO:0000313" key="1">
    <source>
        <dbReference type="EMBL" id="CAG8644739.1"/>
    </source>
</evidence>
<dbReference type="EMBL" id="CAJVPL010004214">
    <property type="protein sequence ID" value="CAG8644739.1"/>
    <property type="molecule type" value="Genomic_DNA"/>
</dbReference>
<comment type="caution">
    <text evidence="1">The sequence shown here is derived from an EMBL/GenBank/DDBJ whole genome shotgun (WGS) entry which is preliminary data.</text>
</comment>
<dbReference type="OrthoDB" id="2400393at2759"/>
<name>A0A9N9DLR9_9GLOM</name>
<keyword evidence="2" id="KW-1185">Reference proteome</keyword>
<organism evidence="1 2">
    <name type="scientific">Ambispora gerdemannii</name>
    <dbReference type="NCBI Taxonomy" id="144530"/>
    <lineage>
        <taxon>Eukaryota</taxon>
        <taxon>Fungi</taxon>
        <taxon>Fungi incertae sedis</taxon>
        <taxon>Mucoromycota</taxon>
        <taxon>Glomeromycotina</taxon>
        <taxon>Glomeromycetes</taxon>
        <taxon>Archaeosporales</taxon>
        <taxon>Ambisporaceae</taxon>
        <taxon>Ambispora</taxon>
    </lineage>
</organism>
<protein>
    <submittedName>
        <fullName evidence="1">2179_t:CDS:1</fullName>
    </submittedName>
</protein>
<reference evidence="1" key="1">
    <citation type="submission" date="2021-06" db="EMBL/GenBank/DDBJ databases">
        <authorList>
            <person name="Kallberg Y."/>
            <person name="Tangrot J."/>
            <person name="Rosling A."/>
        </authorList>
    </citation>
    <scope>NUCLEOTIDE SEQUENCE</scope>
    <source>
        <strain evidence="1">MT106</strain>
    </source>
</reference>
<dbReference type="Proteomes" id="UP000789831">
    <property type="component" value="Unassembled WGS sequence"/>
</dbReference>
<accession>A0A9N9DLR9</accession>
<evidence type="ECO:0000313" key="2">
    <source>
        <dbReference type="Proteomes" id="UP000789831"/>
    </source>
</evidence>
<gene>
    <name evidence="1" type="ORF">AGERDE_LOCUS11143</name>
</gene>
<proteinExistence type="predicted"/>